<comment type="subcellular location">
    <subcellularLocation>
        <location evidence="18">Cytoplasm</location>
        <location evidence="18">Cytoskeleton</location>
        <location evidence="18">Phragmoplast</location>
    </subcellularLocation>
    <subcellularLocation>
        <location evidence="1">Cytoplasm</location>
        <location evidence="1">Cytoskeleton</location>
        <location evidence="1">Spindle</location>
    </subcellularLocation>
    <subcellularLocation>
        <location evidence="2">Membrane</location>
        <topology evidence="2">Single-pass type I membrane protein</topology>
    </subcellularLocation>
</comment>
<comment type="similarity">
    <text evidence="4">Belongs to the MAPRE family.</text>
</comment>
<evidence type="ECO:0000256" key="1">
    <source>
        <dbReference type="ARBA" id="ARBA00004186"/>
    </source>
</evidence>
<evidence type="ECO:0000256" key="2">
    <source>
        <dbReference type="ARBA" id="ARBA00004479"/>
    </source>
</evidence>
<dbReference type="GO" id="GO:0051707">
    <property type="term" value="P:response to other organism"/>
    <property type="evidence" value="ECO:0007669"/>
    <property type="project" value="UniProtKB-ARBA"/>
</dbReference>
<keyword evidence="7" id="KW-0132">Cell division</keyword>
<dbReference type="InterPro" id="IPR036133">
    <property type="entry name" value="EB1_C_sf"/>
</dbReference>
<feature type="compositionally biased region" description="Basic and acidic residues" evidence="20">
    <location>
        <begin position="399"/>
        <end position="408"/>
    </location>
</feature>
<dbReference type="GO" id="GO:0005819">
    <property type="term" value="C:spindle"/>
    <property type="evidence" value="ECO:0007669"/>
    <property type="project" value="UniProtKB-SubCell"/>
</dbReference>
<dbReference type="InterPro" id="IPR001715">
    <property type="entry name" value="CH_dom"/>
</dbReference>
<dbReference type="InterPro" id="IPR032675">
    <property type="entry name" value="LRR_dom_sf"/>
</dbReference>
<evidence type="ECO:0000256" key="11">
    <source>
        <dbReference type="ARBA" id="ARBA00022737"/>
    </source>
</evidence>
<keyword evidence="8 21" id="KW-0812">Transmembrane</keyword>
<dbReference type="Gene3D" id="1.10.510.10">
    <property type="entry name" value="Transferase(Phosphotransferase) domain 1"/>
    <property type="match status" value="1"/>
</dbReference>
<dbReference type="PROSITE" id="PS50011">
    <property type="entry name" value="PROTEIN_KINASE_DOM"/>
    <property type="match status" value="1"/>
</dbReference>
<accession>A0AAW2P7V0</accession>
<dbReference type="FunFam" id="1.10.418.10:FF:000028">
    <property type="entry name" value="RP/EB family microtubule-associated protein"/>
    <property type="match status" value="1"/>
</dbReference>
<evidence type="ECO:0000256" key="20">
    <source>
        <dbReference type="SAM" id="MobiDB-lite"/>
    </source>
</evidence>
<evidence type="ECO:0000313" key="25">
    <source>
        <dbReference type="EMBL" id="KAL0350721.1"/>
    </source>
</evidence>
<feature type="compositionally biased region" description="Polar residues" evidence="20">
    <location>
        <begin position="596"/>
        <end position="608"/>
    </location>
</feature>
<evidence type="ECO:0000259" key="24">
    <source>
        <dbReference type="PROSITE" id="PS51230"/>
    </source>
</evidence>
<dbReference type="SUPFAM" id="SSF56112">
    <property type="entry name" value="Protein kinase-like (PK-like)"/>
    <property type="match status" value="1"/>
</dbReference>
<keyword evidence="12" id="KW-0498">Mitosis</keyword>
<keyword evidence="25" id="KW-0675">Receptor</keyword>
<keyword evidence="17" id="KW-0131">Cell cycle</keyword>
<dbReference type="AlphaFoldDB" id="A0AAW2P7V0"/>
<dbReference type="GO" id="GO:0008017">
    <property type="term" value="F:microtubule binding"/>
    <property type="evidence" value="ECO:0007669"/>
    <property type="project" value="InterPro"/>
</dbReference>
<feature type="compositionally biased region" description="Basic residues" evidence="20">
    <location>
        <begin position="270"/>
        <end position="279"/>
    </location>
</feature>
<dbReference type="FunFam" id="1.20.5.1430:FF:000006">
    <property type="entry name" value="Microtubule-associated protein RP/EB family member 1C"/>
    <property type="match status" value="1"/>
</dbReference>
<keyword evidence="13 21" id="KW-1133">Transmembrane helix</keyword>
<dbReference type="GO" id="GO:0009524">
    <property type="term" value="C:phragmoplast"/>
    <property type="evidence" value="ECO:0007669"/>
    <property type="project" value="UniProtKB-SubCell"/>
</dbReference>
<dbReference type="GO" id="GO:0009652">
    <property type="term" value="P:thigmotropism"/>
    <property type="evidence" value="ECO:0007669"/>
    <property type="project" value="UniProtKB-ARBA"/>
</dbReference>
<keyword evidence="5" id="KW-0963">Cytoplasm</keyword>
<dbReference type="InterPro" id="IPR046959">
    <property type="entry name" value="PRK1-6/SRF4-like"/>
</dbReference>
<dbReference type="GO" id="GO:0005874">
    <property type="term" value="C:microtubule"/>
    <property type="evidence" value="ECO:0007669"/>
    <property type="project" value="UniProtKB-KW"/>
</dbReference>
<feature type="compositionally biased region" description="Polar residues" evidence="20">
    <location>
        <begin position="871"/>
        <end position="882"/>
    </location>
</feature>
<keyword evidence="9 19" id="KW-0493">Microtubule</keyword>
<evidence type="ECO:0000256" key="12">
    <source>
        <dbReference type="ARBA" id="ARBA00022776"/>
    </source>
</evidence>
<dbReference type="SUPFAM" id="SSF140612">
    <property type="entry name" value="EB1 dimerisation domain-like"/>
    <property type="match status" value="1"/>
</dbReference>
<dbReference type="Pfam" id="PF13855">
    <property type="entry name" value="LRR_8"/>
    <property type="match status" value="1"/>
</dbReference>
<dbReference type="PANTHER" id="PTHR48007:SF47">
    <property type="entry name" value="PROTEIN KINASE DOMAIN-CONTAINING PROTEIN"/>
    <property type="match status" value="1"/>
</dbReference>
<sequence>MAVENSWFSSSAWGSGSWLNNDGLLLMSFKYSVLSDPFGVLQGWNYNDETPCSWNGVTCGTPGSADAYFRVTALSLPDSGLLGSVPATLGMIEHLRSLNLSNNSINGSIPPSLFNASKLQVLDFSNNLISGGLPELVGNLKNLQVLNLSDNALAGNLPGNLTTLQNLTAVSLKSNYFFGSLPGGFNSVRVLDLSSNLINGSLPPDFGGGNLAYLNISFNRLSGVIPPEFAAKIPGNATVDLAFNNLTGPIPDSNLFFNQDAKSTRVSTSNRRHTKNHRFQPRDRLPDSAAAGNPPQVKRTGLRTGTILGIVIGDVAGVAVLVLVFVYVYHLKKRKTVNNAVRKEAESAKDFDWASSASSSEEYNWLRSWTCLKKQRHAADDDGGESISESTSSESEDTEISHKNQEMRQKNGALVTVDGEKQLELETLLKASAYILGASGSSIMYKAVLDDGTTLAVRRIGENGVERFRDFENQVRVIAKLVHPNLVRIRGFYWGTDEKLIIYDFVPNGSLANARYRKAGSSPCHLPWEMRLKIAKGVARGLFYIHEKKHVHGNLKPSNILLGPDMEPKIGDFGLERLVAGDNSSKAGGSARNFGSKRSTASRDSFQDYSIGPTPSPSPSIIGVSPYHAPESLRSLKPNPKWDVFSFGVVLLELLTGKVIVSDETGPALAIGASTSADEDKGKILRIADMTIRADMEGKEEALLALLRLGYGCICAVPQKRPSMKEVLQALERSLVLLNLRFRSEILAWINSTLHLNLSKVEEACTGAVQCQLMDAVYPGMVPMHKVNFDAKNEYEMIQNYKVLQDVFNKLKITKHIEVNKLIKGRALDNLEFMQWMKRYCDCVNGLINNYNPLERREACKGGKELGKKSAPSQISSKNSASVPKHATHNGRKTDAPHSNTASQSVKAARPSSSGGPPVYPEAERKMFEQQITELKLSVDSLEKERDFYFAKLRDIEILCQTPEIEKLPVVEAIKRILYAADDDASVVAEAQAMISDHQQQVGQLGFLSEETEEKLKADSQKRKSIINVDVDAVASNISSPRQRFSDASDVHCSGSPLVTY</sequence>
<evidence type="ECO:0000256" key="6">
    <source>
        <dbReference type="ARBA" id="ARBA00022614"/>
    </source>
</evidence>
<dbReference type="Gene3D" id="3.30.200.20">
    <property type="entry name" value="Phosphorylase Kinase, domain 1"/>
    <property type="match status" value="1"/>
</dbReference>
<name>A0AAW2P7V0_SESRA</name>
<evidence type="ECO:0000256" key="10">
    <source>
        <dbReference type="ARBA" id="ARBA00022729"/>
    </source>
</evidence>
<dbReference type="Pfam" id="PF00307">
    <property type="entry name" value="CH"/>
    <property type="match status" value="1"/>
</dbReference>
<keyword evidence="15" id="KW-0325">Glycoprotein</keyword>
<dbReference type="SUPFAM" id="SSF47576">
    <property type="entry name" value="Calponin-homology domain, CH-domain"/>
    <property type="match status" value="1"/>
</dbReference>
<dbReference type="GO" id="GO:0016020">
    <property type="term" value="C:membrane"/>
    <property type="evidence" value="ECO:0007669"/>
    <property type="project" value="UniProtKB-SubCell"/>
</dbReference>
<dbReference type="Pfam" id="PF03271">
    <property type="entry name" value="EB1"/>
    <property type="match status" value="1"/>
</dbReference>
<dbReference type="FunFam" id="3.80.10.10:FF:000275">
    <property type="entry name" value="Leucine-rich repeat receptor-like protein kinase"/>
    <property type="match status" value="1"/>
</dbReference>
<dbReference type="InterPro" id="IPR036872">
    <property type="entry name" value="CH_dom_sf"/>
</dbReference>
<dbReference type="PROSITE" id="PS51450">
    <property type="entry name" value="LRR"/>
    <property type="match status" value="1"/>
</dbReference>
<feature type="region of interest" description="Disordered" evidence="20">
    <location>
        <begin position="261"/>
        <end position="298"/>
    </location>
</feature>
<keyword evidence="16" id="KW-0206">Cytoskeleton</keyword>
<comment type="similarity">
    <text evidence="3">Belongs to the RLP family.</text>
</comment>
<dbReference type="SMART" id="SM00369">
    <property type="entry name" value="LRR_TYP"/>
    <property type="match status" value="3"/>
</dbReference>
<dbReference type="InterPro" id="IPR011009">
    <property type="entry name" value="Kinase-like_dom_sf"/>
</dbReference>
<keyword evidence="6" id="KW-0433">Leucine-rich repeat</keyword>
<evidence type="ECO:0000256" key="14">
    <source>
        <dbReference type="ARBA" id="ARBA00023136"/>
    </source>
</evidence>
<feature type="region of interest" description="Disordered" evidence="20">
    <location>
        <begin position="863"/>
        <end position="921"/>
    </location>
</feature>
<reference evidence="25" key="2">
    <citation type="journal article" date="2024" name="Plant">
        <title>Genomic evolution and insights into agronomic trait innovations of Sesamum species.</title>
        <authorList>
            <person name="Miao H."/>
            <person name="Wang L."/>
            <person name="Qu L."/>
            <person name="Liu H."/>
            <person name="Sun Y."/>
            <person name="Le M."/>
            <person name="Wang Q."/>
            <person name="Wei S."/>
            <person name="Zheng Y."/>
            <person name="Lin W."/>
            <person name="Duan Y."/>
            <person name="Cao H."/>
            <person name="Xiong S."/>
            <person name="Wang X."/>
            <person name="Wei L."/>
            <person name="Li C."/>
            <person name="Ma Q."/>
            <person name="Ju M."/>
            <person name="Zhao R."/>
            <person name="Li G."/>
            <person name="Mu C."/>
            <person name="Tian Q."/>
            <person name="Mei H."/>
            <person name="Zhang T."/>
            <person name="Gao T."/>
            <person name="Zhang H."/>
        </authorList>
    </citation>
    <scope>NUCLEOTIDE SEQUENCE</scope>
    <source>
        <strain evidence="25">G02</strain>
    </source>
</reference>
<dbReference type="Gene3D" id="3.80.10.10">
    <property type="entry name" value="Ribonuclease Inhibitor"/>
    <property type="match status" value="2"/>
</dbReference>
<comment type="caution">
    <text evidence="25">The sequence shown here is derived from an EMBL/GenBank/DDBJ whole genome shotgun (WGS) entry which is preliminary data.</text>
</comment>
<dbReference type="InterPro" id="IPR003591">
    <property type="entry name" value="Leu-rich_rpt_typical-subtyp"/>
</dbReference>
<feature type="region of interest" description="Disordered" evidence="20">
    <location>
        <begin position="379"/>
        <end position="408"/>
    </location>
</feature>
<evidence type="ECO:0000256" key="16">
    <source>
        <dbReference type="ARBA" id="ARBA00023212"/>
    </source>
</evidence>
<feature type="domain" description="Protein kinase" evidence="22">
    <location>
        <begin position="430"/>
        <end position="736"/>
    </location>
</feature>
<evidence type="ECO:0000256" key="21">
    <source>
        <dbReference type="SAM" id="Phobius"/>
    </source>
</evidence>
<evidence type="ECO:0000256" key="18">
    <source>
        <dbReference type="ARBA" id="ARBA00060413"/>
    </source>
</evidence>
<dbReference type="InterPro" id="IPR000719">
    <property type="entry name" value="Prot_kinase_dom"/>
</dbReference>
<keyword evidence="25" id="KW-0808">Transferase</keyword>
<dbReference type="GO" id="GO:0051301">
    <property type="term" value="P:cell division"/>
    <property type="evidence" value="ECO:0007669"/>
    <property type="project" value="UniProtKB-KW"/>
</dbReference>
<evidence type="ECO:0000256" key="19">
    <source>
        <dbReference type="PROSITE-ProRule" id="PRU00576"/>
    </source>
</evidence>
<dbReference type="PROSITE" id="PS51230">
    <property type="entry name" value="EB1_C"/>
    <property type="match status" value="1"/>
</dbReference>
<dbReference type="InterPro" id="IPR001611">
    <property type="entry name" value="Leu-rich_rpt"/>
</dbReference>
<evidence type="ECO:0000256" key="17">
    <source>
        <dbReference type="ARBA" id="ARBA00023306"/>
    </source>
</evidence>
<feature type="domain" description="Calponin-homology (CH)" evidence="23">
    <location>
        <begin position="740"/>
        <end position="842"/>
    </location>
</feature>
<evidence type="ECO:0000256" key="13">
    <source>
        <dbReference type="ARBA" id="ARBA00022989"/>
    </source>
</evidence>
<dbReference type="GO" id="GO:0006952">
    <property type="term" value="P:defense response"/>
    <property type="evidence" value="ECO:0007669"/>
    <property type="project" value="UniProtKB-ARBA"/>
</dbReference>
<dbReference type="SUPFAM" id="SSF52058">
    <property type="entry name" value="L domain-like"/>
    <property type="match status" value="1"/>
</dbReference>
<evidence type="ECO:0000256" key="9">
    <source>
        <dbReference type="ARBA" id="ARBA00022701"/>
    </source>
</evidence>
<feature type="compositionally biased region" description="Polar residues" evidence="20">
    <location>
        <begin position="897"/>
        <end position="915"/>
    </location>
</feature>
<evidence type="ECO:0000256" key="15">
    <source>
        <dbReference type="ARBA" id="ARBA00023180"/>
    </source>
</evidence>
<reference evidence="25" key="1">
    <citation type="submission" date="2020-06" db="EMBL/GenBank/DDBJ databases">
        <authorList>
            <person name="Li T."/>
            <person name="Hu X."/>
            <person name="Zhang T."/>
            <person name="Song X."/>
            <person name="Zhang H."/>
            <person name="Dai N."/>
            <person name="Sheng W."/>
            <person name="Hou X."/>
            <person name="Wei L."/>
        </authorList>
    </citation>
    <scope>NUCLEOTIDE SEQUENCE</scope>
    <source>
        <strain evidence="25">G02</strain>
        <tissue evidence="25">Leaf</tissue>
    </source>
</reference>
<dbReference type="PROSITE" id="PS50021">
    <property type="entry name" value="CH"/>
    <property type="match status" value="1"/>
</dbReference>
<evidence type="ECO:0000256" key="5">
    <source>
        <dbReference type="ARBA" id="ARBA00022490"/>
    </source>
</evidence>
<dbReference type="InterPro" id="IPR013210">
    <property type="entry name" value="LRR_N_plant-typ"/>
</dbReference>
<evidence type="ECO:0000259" key="22">
    <source>
        <dbReference type="PROSITE" id="PS50011"/>
    </source>
</evidence>
<keyword evidence="10" id="KW-0732">Signal</keyword>
<feature type="region of interest" description="Disordered" evidence="20">
    <location>
        <begin position="584"/>
        <end position="616"/>
    </location>
</feature>
<dbReference type="Pfam" id="PF08263">
    <property type="entry name" value="LRRNT_2"/>
    <property type="match status" value="1"/>
</dbReference>
<feature type="transmembrane region" description="Helical" evidence="21">
    <location>
        <begin position="307"/>
        <end position="329"/>
    </location>
</feature>
<proteinExistence type="inferred from homology"/>
<evidence type="ECO:0000259" key="23">
    <source>
        <dbReference type="PROSITE" id="PS50021"/>
    </source>
</evidence>
<keyword evidence="11" id="KW-0677">Repeat</keyword>
<dbReference type="Pfam" id="PF00069">
    <property type="entry name" value="Pkinase"/>
    <property type="match status" value="1"/>
</dbReference>
<organism evidence="25">
    <name type="scientific">Sesamum radiatum</name>
    <name type="common">Black benniseed</name>
    <dbReference type="NCBI Taxonomy" id="300843"/>
    <lineage>
        <taxon>Eukaryota</taxon>
        <taxon>Viridiplantae</taxon>
        <taxon>Streptophyta</taxon>
        <taxon>Embryophyta</taxon>
        <taxon>Tracheophyta</taxon>
        <taxon>Spermatophyta</taxon>
        <taxon>Magnoliopsida</taxon>
        <taxon>eudicotyledons</taxon>
        <taxon>Gunneridae</taxon>
        <taxon>Pentapetalae</taxon>
        <taxon>asterids</taxon>
        <taxon>lamiids</taxon>
        <taxon>Lamiales</taxon>
        <taxon>Pedaliaceae</taxon>
        <taxon>Sesamum</taxon>
    </lineage>
</organism>
<keyword evidence="14 21" id="KW-0472">Membrane</keyword>
<dbReference type="GO" id="GO:0004672">
    <property type="term" value="F:protein kinase activity"/>
    <property type="evidence" value="ECO:0007669"/>
    <property type="project" value="InterPro"/>
</dbReference>
<keyword evidence="25" id="KW-0418">Kinase</keyword>
<dbReference type="Pfam" id="PF00560">
    <property type="entry name" value="LRR_1"/>
    <property type="match status" value="2"/>
</dbReference>
<feature type="domain" description="EB1 C-terminal" evidence="24">
    <location>
        <begin position="917"/>
        <end position="987"/>
    </location>
</feature>
<dbReference type="EMBL" id="JACGWJ010000018">
    <property type="protein sequence ID" value="KAL0350721.1"/>
    <property type="molecule type" value="Genomic_DNA"/>
</dbReference>
<protein>
    <submittedName>
        <fullName evidence="25">LRR receptor-like serine/threonine-protein kinase</fullName>
    </submittedName>
</protein>
<dbReference type="GO" id="GO:0005524">
    <property type="term" value="F:ATP binding"/>
    <property type="evidence" value="ECO:0007669"/>
    <property type="project" value="InterPro"/>
</dbReference>
<evidence type="ECO:0000256" key="7">
    <source>
        <dbReference type="ARBA" id="ARBA00022618"/>
    </source>
</evidence>
<dbReference type="Gene3D" id="1.20.5.1430">
    <property type="match status" value="1"/>
</dbReference>
<evidence type="ECO:0000256" key="3">
    <source>
        <dbReference type="ARBA" id="ARBA00009592"/>
    </source>
</evidence>
<gene>
    <name evidence="25" type="ORF">Sradi_4221300</name>
</gene>
<dbReference type="Gene3D" id="1.10.418.10">
    <property type="entry name" value="Calponin-like domain"/>
    <property type="match status" value="1"/>
</dbReference>
<dbReference type="PANTHER" id="PTHR48007">
    <property type="entry name" value="LEUCINE-RICH REPEAT RECEPTOR-LIKE PROTEIN KINASE PXC1"/>
    <property type="match status" value="1"/>
</dbReference>
<evidence type="ECO:0000256" key="4">
    <source>
        <dbReference type="ARBA" id="ARBA00010729"/>
    </source>
</evidence>
<dbReference type="InterPro" id="IPR004953">
    <property type="entry name" value="EB1_C"/>
</dbReference>
<evidence type="ECO:0000256" key="8">
    <source>
        <dbReference type="ARBA" id="ARBA00022692"/>
    </source>
</evidence>